<dbReference type="GO" id="GO:0048476">
    <property type="term" value="C:Holliday junction resolvase complex"/>
    <property type="evidence" value="ECO:0007669"/>
    <property type="project" value="UniProtKB-UniRule"/>
</dbReference>
<dbReference type="GO" id="GO:0016787">
    <property type="term" value="F:hydrolase activity"/>
    <property type="evidence" value="ECO:0007669"/>
    <property type="project" value="UniProtKB-KW"/>
</dbReference>
<dbReference type="GO" id="GO:0009379">
    <property type="term" value="C:Holliday junction helicase complex"/>
    <property type="evidence" value="ECO:0007669"/>
    <property type="project" value="InterPro"/>
</dbReference>
<dbReference type="SUPFAM" id="SSF50249">
    <property type="entry name" value="Nucleic acid-binding proteins"/>
    <property type="match status" value="1"/>
</dbReference>
<comment type="subcellular location">
    <subcellularLocation>
        <location evidence="6">Cytoplasm</location>
    </subcellularLocation>
</comment>
<dbReference type="GO" id="GO:0009378">
    <property type="term" value="F:four-way junction helicase activity"/>
    <property type="evidence" value="ECO:0007669"/>
    <property type="project" value="InterPro"/>
</dbReference>
<comment type="subunit">
    <text evidence="6">Homotetramer. Forms an RuvA(8)-RuvB(12)-Holliday junction (HJ) complex. HJ DNA is sandwiched between 2 RuvA tetramers; dsDNA enters through RuvA and exits via RuvB. An RuvB hexamer assembles on each DNA strand where it exits the tetramer. Each RuvB hexamer is contacted by two RuvA subunits (via domain III) on 2 adjacent RuvB subunits; this complex drives branch migration. In the full resolvosome a probable DNA-RuvA(4)-RuvB(12)-RuvC(2) complex forms which resolves the HJ.</text>
</comment>
<name>A0A1J5NSQ1_NEOTH</name>
<dbReference type="CDD" id="cd14332">
    <property type="entry name" value="UBA_RuvA_C"/>
    <property type="match status" value="1"/>
</dbReference>
<dbReference type="InterPro" id="IPR010994">
    <property type="entry name" value="RuvA_2-like"/>
</dbReference>
<keyword evidence="1 6" id="KW-0963">Cytoplasm</keyword>
<comment type="caution">
    <text evidence="6">Lacks conserved residue(s) required for the propagation of feature annotation.</text>
</comment>
<feature type="domain" description="Helix-hairpin-helix DNA-binding motif class 1" evidence="7">
    <location>
        <begin position="106"/>
        <end position="125"/>
    </location>
</feature>
<organism evidence="8 9">
    <name type="scientific">Neomoorella thermoacetica</name>
    <name type="common">Clostridium thermoaceticum</name>
    <dbReference type="NCBI Taxonomy" id="1525"/>
    <lineage>
        <taxon>Bacteria</taxon>
        <taxon>Bacillati</taxon>
        <taxon>Bacillota</taxon>
        <taxon>Clostridia</taxon>
        <taxon>Neomoorellales</taxon>
        <taxon>Neomoorellaceae</taxon>
        <taxon>Neomoorella</taxon>
    </lineage>
</organism>
<dbReference type="Pfam" id="PF07499">
    <property type="entry name" value="RuvA_C"/>
    <property type="match status" value="1"/>
</dbReference>
<dbReference type="GO" id="GO:0000400">
    <property type="term" value="F:four-way junction DNA binding"/>
    <property type="evidence" value="ECO:0007669"/>
    <property type="project" value="UniProtKB-UniRule"/>
</dbReference>
<feature type="region of interest" description="Domain III" evidence="6">
    <location>
        <begin position="151"/>
        <end position="201"/>
    </location>
</feature>
<dbReference type="Gene3D" id="1.10.150.20">
    <property type="entry name" value="5' to 3' exonuclease, C-terminal subdomain"/>
    <property type="match status" value="1"/>
</dbReference>
<dbReference type="SUPFAM" id="SSF47781">
    <property type="entry name" value="RuvA domain 2-like"/>
    <property type="match status" value="1"/>
</dbReference>
<keyword evidence="8" id="KW-0067">ATP-binding</keyword>
<keyword evidence="5 6" id="KW-0234">DNA repair</keyword>
<dbReference type="HAMAP" id="MF_00031">
    <property type="entry name" value="DNA_HJ_migration_RuvA"/>
    <property type="match status" value="1"/>
</dbReference>
<evidence type="ECO:0000256" key="6">
    <source>
        <dbReference type="HAMAP-Rule" id="MF_00031"/>
    </source>
</evidence>
<evidence type="ECO:0000313" key="8">
    <source>
        <dbReference type="EMBL" id="OIQ61256.1"/>
    </source>
</evidence>
<evidence type="ECO:0000259" key="7">
    <source>
        <dbReference type="SMART" id="SM00278"/>
    </source>
</evidence>
<gene>
    <name evidence="6 8" type="primary">ruvA</name>
    <name evidence="8" type="ORF">MOTE_03320</name>
</gene>
<evidence type="ECO:0000256" key="1">
    <source>
        <dbReference type="ARBA" id="ARBA00022490"/>
    </source>
</evidence>
<dbReference type="AlphaFoldDB" id="A0A1J5NSQ1"/>
<proteinExistence type="inferred from homology"/>
<keyword evidence="2 6" id="KW-0227">DNA damage</keyword>
<evidence type="ECO:0000256" key="2">
    <source>
        <dbReference type="ARBA" id="ARBA00022763"/>
    </source>
</evidence>
<dbReference type="SMART" id="SM00278">
    <property type="entry name" value="HhH1"/>
    <property type="match status" value="2"/>
</dbReference>
<keyword evidence="8" id="KW-0347">Helicase</keyword>
<dbReference type="OrthoDB" id="5293449at2"/>
<dbReference type="InterPro" id="IPR013849">
    <property type="entry name" value="DNA_helicase_Holl-junc_RuvA_I"/>
</dbReference>
<dbReference type="Pfam" id="PF01330">
    <property type="entry name" value="RuvA_N"/>
    <property type="match status" value="1"/>
</dbReference>
<keyword evidence="3 6" id="KW-0238">DNA-binding</keyword>
<comment type="caution">
    <text evidence="8">The sequence shown here is derived from an EMBL/GenBank/DDBJ whole genome shotgun (WGS) entry which is preliminary data.</text>
</comment>
<dbReference type="GO" id="GO:0006281">
    <property type="term" value="P:DNA repair"/>
    <property type="evidence" value="ECO:0007669"/>
    <property type="project" value="UniProtKB-UniRule"/>
</dbReference>
<keyword evidence="8" id="KW-0547">Nucleotide-binding</keyword>
<comment type="similarity">
    <text evidence="6">Belongs to the RuvA family.</text>
</comment>
<dbReference type="GO" id="GO:0005737">
    <property type="term" value="C:cytoplasm"/>
    <property type="evidence" value="ECO:0007669"/>
    <property type="project" value="UniProtKB-SubCell"/>
</dbReference>
<sequence length="201" mass="21372">MIGYLRGRLHLVTPEGILLETAGIGWLVRTVTNRSWPPPGTEIAVYTQLVVREDAMELYGFTRPEELHLFTLLRGVNGIGPRGALQILGAAKPEQLSRAIAAGDSAFLTALPGIGAKKAQRLLLELKDAVLKSGLVDGTETEAIPAGGDNDEVLAALLALGYSREEIGPILARVRQELGDTAPTTAVLQAVLKTFGRGGRD</sequence>
<comment type="domain">
    <text evidence="6">Has three domains with a flexible linker between the domains II and III and assumes an 'L' shape. Domain III is highly mobile and contacts RuvB.</text>
</comment>
<feature type="domain" description="Helix-hairpin-helix DNA-binding motif class 1" evidence="7">
    <location>
        <begin position="71"/>
        <end position="90"/>
    </location>
</feature>
<accession>A0A1J5NSQ1</accession>
<dbReference type="Pfam" id="PF14520">
    <property type="entry name" value="HHH_5"/>
    <property type="match status" value="1"/>
</dbReference>
<dbReference type="GO" id="GO:0005524">
    <property type="term" value="F:ATP binding"/>
    <property type="evidence" value="ECO:0007669"/>
    <property type="project" value="InterPro"/>
</dbReference>
<keyword evidence="8" id="KW-0378">Hydrolase</keyword>
<dbReference type="GO" id="GO:0006310">
    <property type="term" value="P:DNA recombination"/>
    <property type="evidence" value="ECO:0007669"/>
    <property type="project" value="UniProtKB-UniRule"/>
</dbReference>
<comment type="function">
    <text evidence="6">The RuvA-RuvB-RuvC complex processes Holliday junction (HJ) DNA during genetic recombination and DNA repair, while the RuvA-RuvB complex plays an important role in the rescue of blocked DNA replication forks via replication fork reversal (RFR). RuvA specifically binds to HJ cruciform DNA, conferring on it an open structure. The RuvB hexamer acts as an ATP-dependent pump, pulling dsDNA into and through the RuvAB complex. HJ branch migration allows RuvC to scan DNA until it finds its consensus sequence, where it cleaves and resolves the cruciform DNA.</text>
</comment>
<evidence type="ECO:0000256" key="5">
    <source>
        <dbReference type="ARBA" id="ARBA00023204"/>
    </source>
</evidence>
<keyword evidence="4 6" id="KW-0233">DNA recombination</keyword>
<dbReference type="Proteomes" id="UP000182811">
    <property type="component" value="Unassembled WGS sequence"/>
</dbReference>
<reference evidence="8 9" key="1">
    <citation type="submission" date="2016-08" db="EMBL/GenBank/DDBJ databases">
        <title>Genome-based comparison of Moorella thermoacetic strains.</title>
        <authorList>
            <person name="Poehlein A."/>
            <person name="Bengelsdorf F.R."/>
            <person name="Esser C."/>
            <person name="Duerre P."/>
            <person name="Daniel R."/>
        </authorList>
    </citation>
    <scope>NUCLEOTIDE SEQUENCE [LARGE SCALE GENOMIC DNA]</scope>
    <source>
        <strain evidence="8 9">DSM 21394</strain>
    </source>
</reference>
<dbReference type="EMBL" id="MDDC01000002">
    <property type="protein sequence ID" value="OIQ61256.1"/>
    <property type="molecule type" value="Genomic_DNA"/>
</dbReference>
<dbReference type="InterPro" id="IPR011114">
    <property type="entry name" value="RuvA_C"/>
</dbReference>
<dbReference type="InterPro" id="IPR000085">
    <property type="entry name" value="RuvA"/>
</dbReference>
<dbReference type="InterPro" id="IPR012340">
    <property type="entry name" value="NA-bd_OB-fold"/>
</dbReference>
<evidence type="ECO:0000256" key="3">
    <source>
        <dbReference type="ARBA" id="ARBA00023125"/>
    </source>
</evidence>
<dbReference type="NCBIfam" id="TIGR00084">
    <property type="entry name" value="ruvA"/>
    <property type="match status" value="1"/>
</dbReference>
<dbReference type="InterPro" id="IPR003583">
    <property type="entry name" value="Hlx-hairpin-Hlx_DNA-bd_motif"/>
</dbReference>
<protein>
    <recommendedName>
        <fullName evidence="6">Holliday junction branch migration complex subunit RuvA</fullName>
    </recommendedName>
</protein>
<dbReference type="Gene3D" id="2.40.50.140">
    <property type="entry name" value="Nucleic acid-binding proteins"/>
    <property type="match status" value="1"/>
</dbReference>
<evidence type="ECO:0000256" key="4">
    <source>
        <dbReference type="ARBA" id="ARBA00023172"/>
    </source>
</evidence>
<evidence type="ECO:0000313" key="9">
    <source>
        <dbReference type="Proteomes" id="UP000182811"/>
    </source>
</evidence>